<keyword evidence="2" id="KW-1185">Reference proteome</keyword>
<accession>A0A6A4P181</accession>
<gene>
    <name evidence="1" type="ORF">Lalb_Chr17g0348111</name>
</gene>
<name>A0A6A4P181_LUPAL</name>
<dbReference type="Proteomes" id="UP000447434">
    <property type="component" value="Chromosome 17"/>
</dbReference>
<evidence type="ECO:0000313" key="1">
    <source>
        <dbReference type="EMBL" id="KAE9596325.1"/>
    </source>
</evidence>
<dbReference type="EMBL" id="WOCE01000017">
    <property type="protein sequence ID" value="KAE9596325.1"/>
    <property type="molecule type" value="Genomic_DNA"/>
</dbReference>
<sequence>MVVFSCINEFDLLMFVIGNDLFATEFHRIHIENDDDDDDDDDRIDIAPAA</sequence>
<proteinExistence type="predicted"/>
<protein>
    <submittedName>
        <fullName evidence="1">Uncharacterized protein</fullName>
    </submittedName>
</protein>
<comment type="caution">
    <text evidence="1">The sequence shown here is derived from an EMBL/GenBank/DDBJ whole genome shotgun (WGS) entry which is preliminary data.</text>
</comment>
<organism evidence="1 2">
    <name type="scientific">Lupinus albus</name>
    <name type="common">White lupine</name>
    <name type="synonym">Lupinus termis</name>
    <dbReference type="NCBI Taxonomy" id="3870"/>
    <lineage>
        <taxon>Eukaryota</taxon>
        <taxon>Viridiplantae</taxon>
        <taxon>Streptophyta</taxon>
        <taxon>Embryophyta</taxon>
        <taxon>Tracheophyta</taxon>
        <taxon>Spermatophyta</taxon>
        <taxon>Magnoliopsida</taxon>
        <taxon>eudicotyledons</taxon>
        <taxon>Gunneridae</taxon>
        <taxon>Pentapetalae</taxon>
        <taxon>rosids</taxon>
        <taxon>fabids</taxon>
        <taxon>Fabales</taxon>
        <taxon>Fabaceae</taxon>
        <taxon>Papilionoideae</taxon>
        <taxon>50 kb inversion clade</taxon>
        <taxon>genistoids sensu lato</taxon>
        <taxon>core genistoids</taxon>
        <taxon>Genisteae</taxon>
        <taxon>Lupinus</taxon>
    </lineage>
</organism>
<dbReference type="AlphaFoldDB" id="A0A6A4P181"/>
<evidence type="ECO:0000313" key="2">
    <source>
        <dbReference type="Proteomes" id="UP000447434"/>
    </source>
</evidence>
<reference evidence="2" key="1">
    <citation type="journal article" date="2020" name="Nat. Commun.">
        <title>Genome sequence of the cluster root forming white lupin.</title>
        <authorList>
            <person name="Hufnagel B."/>
            <person name="Marques A."/>
            <person name="Soriano A."/>
            <person name="Marques L."/>
            <person name="Divol F."/>
            <person name="Doumas P."/>
            <person name="Sallet E."/>
            <person name="Mancinotti D."/>
            <person name="Carrere S."/>
            <person name="Marande W."/>
            <person name="Arribat S."/>
            <person name="Keller J."/>
            <person name="Huneau C."/>
            <person name="Blein T."/>
            <person name="Aime D."/>
            <person name="Laguerre M."/>
            <person name="Taylor J."/>
            <person name="Schubert V."/>
            <person name="Nelson M."/>
            <person name="Geu-Flores F."/>
            <person name="Crespi M."/>
            <person name="Gallardo-Guerrero K."/>
            <person name="Delaux P.-M."/>
            <person name="Salse J."/>
            <person name="Berges H."/>
            <person name="Guyot R."/>
            <person name="Gouzy J."/>
            <person name="Peret B."/>
        </authorList>
    </citation>
    <scope>NUCLEOTIDE SEQUENCE [LARGE SCALE GENOMIC DNA]</scope>
    <source>
        <strain evidence="2">cv. Amiga</strain>
    </source>
</reference>